<name>A0AAV1RMB6_9ROSI</name>
<evidence type="ECO:0000313" key="2">
    <source>
        <dbReference type="EMBL" id="CAK7337860.1"/>
    </source>
</evidence>
<keyword evidence="3" id="KW-1185">Reference proteome</keyword>
<proteinExistence type="predicted"/>
<protein>
    <submittedName>
        <fullName evidence="2">Uncharacterized protein</fullName>
    </submittedName>
</protein>
<sequence>MMNSAQERGRTGEGRESQGERKKRSKKLWQLQRKLGGENLTSHILPSITPHPRYLSFPTRFDDSSHDLSSNAGATGREMELFIGSRKVSIIYENGGRSEGSP</sequence>
<dbReference type="AlphaFoldDB" id="A0AAV1RMB6"/>
<reference evidence="2 3" key="1">
    <citation type="submission" date="2024-01" db="EMBL/GenBank/DDBJ databases">
        <authorList>
            <person name="Waweru B."/>
        </authorList>
    </citation>
    <scope>NUCLEOTIDE SEQUENCE [LARGE SCALE GENOMIC DNA]</scope>
</reference>
<dbReference type="EMBL" id="CAWUPB010001108">
    <property type="protein sequence ID" value="CAK7337860.1"/>
    <property type="molecule type" value="Genomic_DNA"/>
</dbReference>
<gene>
    <name evidence="2" type="ORF">DCAF_LOCUS12899</name>
</gene>
<evidence type="ECO:0000256" key="1">
    <source>
        <dbReference type="SAM" id="MobiDB-lite"/>
    </source>
</evidence>
<dbReference type="Proteomes" id="UP001314170">
    <property type="component" value="Unassembled WGS sequence"/>
</dbReference>
<feature type="compositionally biased region" description="Basic and acidic residues" evidence="1">
    <location>
        <begin position="7"/>
        <end position="20"/>
    </location>
</feature>
<organism evidence="2 3">
    <name type="scientific">Dovyalis caffra</name>
    <dbReference type="NCBI Taxonomy" id="77055"/>
    <lineage>
        <taxon>Eukaryota</taxon>
        <taxon>Viridiplantae</taxon>
        <taxon>Streptophyta</taxon>
        <taxon>Embryophyta</taxon>
        <taxon>Tracheophyta</taxon>
        <taxon>Spermatophyta</taxon>
        <taxon>Magnoliopsida</taxon>
        <taxon>eudicotyledons</taxon>
        <taxon>Gunneridae</taxon>
        <taxon>Pentapetalae</taxon>
        <taxon>rosids</taxon>
        <taxon>fabids</taxon>
        <taxon>Malpighiales</taxon>
        <taxon>Salicaceae</taxon>
        <taxon>Flacourtieae</taxon>
        <taxon>Dovyalis</taxon>
    </lineage>
</organism>
<feature type="region of interest" description="Disordered" evidence="1">
    <location>
        <begin position="1"/>
        <end position="27"/>
    </location>
</feature>
<accession>A0AAV1RMB6</accession>
<comment type="caution">
    <text evidence="2">The sequence shown here is derived from an EMBL/GenBank/DDBJ whole genome shotgun (WGS) entry which is preliminary data.</text>
</comment>
<evidence type="ECO:0000313" key="3">
    <source>
        <dbReference type="Proteomes" id="UP001314170"/>
    </source>
</evidence>